<feature type="compositionally biased region" description="Basic and acidic residues" evidence="1">
    <location>
        <begin position="668"/>
        <end position="681"/>
    </location>
</feature>
<feature type="compositionally biased region" description="Polar residues" evidence="1">
    <location>
        <begin position="523"/>
        <end position="536"/>
    </location>
</feature>
<feature type="compositionally biased region" description="Polar residues" evidence="1">
    <location>
        <begin position="756"/>
        <end position="765"/>
    </location>
</feature>
<evidence type="ECO:0000313" key="3">
    <source>
        <dbReference type="EMBL" id="KAF2673773.1"/>
    </source>
</evidence>
<feature type="region of interest" description="Disordered" evidence="1">
    <location>
        <begin position="651"/>
        <end position="681"/>
    </location>
</feature>
<keyword evidence="2" id="KW-0472">Membrane</keyword>
<name>A0A6A6UQQ9_9PEZI</name>
<feature type="region of interest" description="Disordered" evidence="1">
    <location>
        <begin position="284"/>
        <end position="303"/>
    </location>
</feature>
<protein>
    <submittedName>
        <fullName evidence="3">Uncharacterized protein</fullName>
    </submittedName>
</protein>
<feature type="transmembrane region" description="Helical" evidence="2">
    <location>
        <begin position="12"/>
        <end position="32"/>
    </location>
</feature>
<feature type="region of interest" description="Disordered" evidence="1">
    <location>
        <begin position="378"/>
        <end position="561"/>
    </location>
</feature>
<evidence type="ECO:0000256" key="2">
    <source>
        <dbReference type="SAM" id="Phobius"/>
    </source>
</evidence>
<sequence length="988" mass="107206">MSQSLSTGTIATLSVTAAVILGAFCALGYLLVRLITNHRHLLRDLESQGISLTNGFVEDNKTRSGRPRVLRKYQVGKLGKTDWTQISSTDSIANPTMSMGTINPTIHTWPKRPGSLTTARKTMANNQSSSGIVASRHLSAVLESPSGIMGLSSSPSPPSSIRESYQLANYNKDTNTHSFHSNELPKFPLDIFQTTENSLCPRPLFSSVGGIPNPSPLVVRKNRAQTVAGASASLEKNTRSRDSIRPLLHSRSISLGSQNPGNAPEDPVPPLPLAVKRISAAPRPKSWALPTSSSRQSVSSIDSVGSSVLIGSPRVTRSASLRLRNGANREYKNSLILSSRPLRKTKSLHNHSISWTDHKSLSSMPSIHSFEGRYSFIGVPESSDTSNEQHQSSHSQQRNSQQRWPKSVLDRREETWSTPQGSPKKRPASYMSNDSSPKQYPSGSGRRSPDSHRLSSTRSSNGNPFQWDPSPRPSKPSAIKGSPNSRRGHRRQNCVRISVPPTIINRARSPTPSMADILEEDSQSTTIMSKRSSTGVSRLRPRSLPRPPSISTFAPEISTRPTSLRASLTSSSGDIGLVNYLQDLSSRELGLAPEPATSYVSNSTSSPGLESLGVSISTFTLQSAGTAFSFTAPVTDTSDRTSIPPEFQILARPISPRKQTVRTADNAGAKDSKATEQAKDEQVDVTLRTLQTGEMILDFSDCQRAPSNALKASNPGQSHSSSRQGESPATLYPPTRSQSSDPHVFNNRAENHRSSDQMAPSTPANEFSLASGVKEILAQEPSPVRDSVALLRRMNSSARRDSQRPELQAARRYLHMTDRNGSPVPMNSNRCESWDSLTSAHIFGGTMDYQSEIDLMLADNRDMTDLEMHSSLGGDFLQGVKELDETTGDLSDLKTTGNGLDGKVHSSSINTQSTAKKPSDFSVWEDGEGFWGFTDEAKRLTPVKAKLVEPGNSKASKALTPMTVKVIPPSTQATPASLYDENGFYMGG</sequence>
<feature type="compositionally biased region" description="Polar residues" evidence="1">
    <location>
        <begin position="710"/>
        <end position="727"/>
    </location>
</feature>
<keyword evidence="2" id="KW-1133">Transmembrane helix</keyword>
<feature type="region of interest" description="Disordered" evidence="1">
    <location>
        <begin position="252"/>
        <end position="271"/>
    </location>
</feature>
<feature type="region of interest" description="Disordered" evidence="1">
    <location>
        <begin position="706"/>
        <end position="765"/>
    </location>
</feature>
<feature type="compositionally biased region" description="Polar residues" evidence="1">
    <location>
        <begin position="252"/>
        <end position="261"/>
    </location>
</feature>
<organism evidence="3 4">
    <name type="scientific">Microthyrium microscopicum</name>
    <dbReference type="NCBI Taxonomy" id="703497"/>
    <lineage>
        <taxon>Eukaryota</taxon>
        <taxon>Fungi</taxon>
        <taxon>Dikarya</taxon>
        <taxon>Ascomycota</taxon>
        <taxon>Pezizomycotina</taxon>
        <taxon>Dothideomycetes</taxon>
        <taxon>Dothideomycetes incertae sedis</taxon>
        <taxon>Microthyriales</taxon>
        <taxon>Microthyriaceae</taxon>
        <taxon>Microthyrium</taxon>
    </lineage>
</organism>
<feature type="compositionally biased region" description="Polar residues" evidence="1">
    <location>
        <begin position="905"/>
        <end position="916"/>
    </location>
</feature>
<feature type="compositionally biased region" description="Polar residues" evidence="1">
    <location>
        <begin position="430"/>
        <end position="442"/>
    </location>
</feature>
<keyword evidence="2" id="KW-0812">Transmembrane</keyword>
<dbReference type="OrthoDB" id="3546893at2759"/>
<dbReference type="AlphaFoldDB" id="A0A6A6UQQ9"/>
<reference evidence="3" key="1">
    <citation type="journal article" date="2020" name="Stud. Mycol.">
        <title>101 Dothideomycetes genomes: a test case for predicting lifestyles and emergence of pathogens.</title>
        <authorList>
            <person name="Haridas S."/>
            <person name="Albert R."/>
            <person name="Binder M."/>
            <person name="Bloem J."/>
            <person name="Labutti K."/>
            <person name="Salamov A."/>
            <person name="Andreopoulos B."/>
            <person name="Baker S."/>
            <person name="Barry K."/>
            <person name="Bills G."/>
            <person name="Bluhm B."/>
            <person name="Cannon C."/>
            <person name="Castanera R."/>
            <person name="Culley D."/>
            <person name="Daum C."/>
            <person name="Ezra D."/>
            <person name="Gonzalez J."/>
            <person name="Henrissat B."/>
            <person name="Kuo A."/>
            <person name="Liang C."/>
            <person name="Lipzen A."/>
            <person name="Lutzoni F."/>
            <person name="Magnuson J."/>
            <person name="Mondo S."/>
            <person name="Nolan M."/>
            <person name="Ohm R."/>
            <person name="Pangilinan J."/>
            <person name="Park H.-J."/>
            <person name="Ramirez L."/>
            <person name="Alfaro M."/>
            <person name="Sun H."/>
            <person name="Tritt A."/>
            <person name="Yoshinaga Y."/>
            <person name="Zwiers L.-H."/>
            <person name="Turgeon B."/>
            <person name="Goodwin S."/>
            <person name="Spatafora J."/>
            <person name="Crous P."/>
            <person name="Grigoriev I."/>
        </authorList>
    </citation>
    <scope>NUCLEOTIDE SEQUENCE</scope>
    <source>
        <strain evidence="3">CBS 115976</strain>
    </source>
</reference>
<evidence type="ECO:0000256" key="1">
    <source>
        <dbReference type="SAM" id="MobiDB-lite"/>
    </source>
</evidence>
<feature type="compositionally biased region" description="Polar residues" evidence="1">
    <location>
        <begin position="454"/>
        <end position="464"/>
    </location>
</feature>
<feature type="region of interest" description="Disordered" evidence="1">
    <location>
        <begin position="893"/>
        <end position="920"/>
    </location>
</feature>
<evidence type="ECO:0000313" key="4">
    <source>
        <dbReference type="Proteomes" id="UP000799302"/>
    </source>
</evidence>
<gene>
    <name evidence="3" type="ORF">BT63DRAFT_166430</name>
</gene>
<accession>A0A6A6UQQ9</accession>
<feature type="compositionally biased region" description="Low complexity" evidence="1">
    <location>
        <begin position="292"/>
        <end position="303"/>
    </location>
</feature>
<feature type="compositionally biased region" description="Low complexity" evidence="1">
    <location>
        <begin position="386"/>
        <end position="403"/>
    </location>
</feature>
<proteinExistence type="predicted"/>
<dbReference type="EMBL" id="MU004231">
    <property type="protein sequence ID" value="KAF2673773.1"/>
    <property type="molecule type" value="Genomic_DNA"/>
</dbReference>
<keyword evidence="4" id="KW-1185">Reference proteome</keyword>
<dbReference type="Proteomes" id="UP000799302">
    <property type="component" value="Unassembled WGS sequence"/>
</dbReference>